<protein>
    <submittedName>
        <fullName evidence="2">SMI1/KNR4 family protein</fullName>
    </submittedName>
</protein>
<comment type="caution">
    <text evidence="2">The sequence shown here is derived from an EMBL/GenBank/DDBJ whole genome shotgun (WGS) entry which is preliminary data.</text>
</comment>
<dbReference type="EMBL" id="VWSH01000002">
    <property type="protein sequence ID" value="KAA5535049.1"/>
    <property type="molecule type" value="Genomic_DNA"/>
</dbReference>
<dbReference type="Proteomes" id="UP000323632">
    <property type="component" value="Unassembled WGS sequence"/>
</dbReference>
<evidence type="ECO:0000259" key="1">
    <source>
        <dbReference type="SMART" id="SM00860"/>
    </source>
</evidence>
<organism evidence="2 3">
    <name type="scientific">Taibaiella lutea</name>
    <dbReference type="NCBI Taxonomy" id="2608001"/>
    <lineage>
        <taxon>Bacteria</taxon>
        <taxon>Pseudomonadati</taxon>
        <taxon>Bacteroidota</taxon>
        <taxon>Chitinophagia</taxon>
        <taxon>Chitinophagales</taxon>
        <taxon>Chitinophagaceae</taxon>
        <taxon>Taibaiella</taxon>
    </lineage>
</organism>
<sequence>MNKLEFLLEKYKKQSIELGIALNPPATIEEIKTFEERVNIKLPFEIKEFYLTANGFETLDYLFRIIPLEEISEYKAELPSNRIYFAEYMIYSDTWEINISEDSYQIINNDHSSSADIIFSNSIFEFIDKYLDGNGIFGERGIFWQQEQFLNRE</sequence>
<reference evidence="2 3" key="1">
    <citation type="submission" date="2019-09" db="EMBL/GenBank/DDBJ databases">
        <title>Genome sequence and assembly of Taibaiella sp.</title>
        <authorList>
            <person name="Chhetri G."/>
        </authorList>
    </citation>
    <scope>NUCLEOTIDE SEQUENCE [LARGE SCALE GENOMIC DNA]</scope>
    <source>
        <strain evidence="2 3">KVB11</strain>
    </source>
</reference>
<dbReference type="InterPro" id="IPR037883">
    <property type="entry name" value="Knr4/Smi1-like_sf"/>
</dbReference>
<evidence type="ECO:0000313" key="3">
    <source>
        <dbReference type="Proteomes" id="UP000323632"/>
    </source>
</evidence>
<gene>
    <name evidence="2" type="ORF">F0919_10660</name>
</gene>
<proteinExistence type="predicted"/>
<dbReference type="Pfam" id="PF09346">
    <property type="entry name" value="SMI1_KNR4"/>
    <property type="match status" value="1"/>
</dbReference>
<name>A0A5M6CPJ6_9BACT</name>
<accession>A0A5M6CPJ6</accession>
<feature type="domain" description="Knr4/Smi1-like" evidence="1">
    <location>
        <begin position="25"/>
        <end position="129"/>
    </location>
</feature>
<keyword evidence="3" id="KW-1185">Reference proteome</keyword>
<evidence type="ECO:0000313" key="2">
    <source>
        <dbReference type="EMBL" id="KAA5535049.1"/>
    </source>
</evidence>
<dbReference type="AlphaFoldDB" id="A0A5M6CPJ6"/>
<dbReference type="RefSeq" id="WP_150032728.1">
    <property type="nucleotide sequence ID" value="NZ_VWSH01000002.1"/>
</dbReference>
<dbReference type="SMART" id="SM00860">
    <property type="entry name" value="SMI1_KNR4"/>
    <property type="match status" value="1"/>
</dbReference>
<dbReference type="Gene3D" id="3.40.1580.10">
    <property type="entry name" value="SMI1/KNR4-like"/>
    <property type="match status" value="1"/>
</dbReference>
<dbReference type="InterPro" id="IPR018958">
    <property type="entry name" value="Knr4/Smi1-like_dom"/>
</dbReference>
<dbReference type="SUPFAM" id="SSF160631">
    <property type="entry name" value="SMI1/KNR4-like"/>
    <property type="match status" value="1"/>
</dbReference>